<dbReference type="PANTHER" id="PTHR30618">
    <property type="entry name" value="NCS1 FAMILY PURINE/PYRIMIDINE TRANSPORTER"/>
    <property type="match status" value="1"/>
</dbReference>
<feature type="transmembrane region" description="Helical" evidence="7">
    <location>
        <begin position="254"/>
        <end position="274"/>
    </location>
</feature>
<feature type="transmembrane region" description="Helical" evidence="7">
    <location>
        <begin position="161"/>
        <end position="184"/>
    </location>
</feature>
<sequence length="556" mass="61347">MNVLRRVDRALSVKQESGWNRNVSSRWSNRDLDPVVENERTWTAWDIASYWSSGQFIIGRRSVERFLMREACSIHRPARASYMGSWQHSGLTDCRHCDDMTAADIGAPLSPPQLVGLGLCAREAIPLSFIAFTAIGIVLTINGTIGATTHCSFPVIARSSFGMVGAYMPILVRSILALLQIHLICPLTAEYAPDQGGAITSVMIKAIWPTFGNVKNTLPEGLGITTQNMIGFLILWLVQAPLACIPVRKLKYFFAFKAYTSIILFGGLFIWAPVVTKGNGFLLTGSFDEAKLPRGSRAKREGVPIAVSLICAQAAKEKYGVEIYDPASLCGAFGSRAAQFFAALGFWVATIGVNISANSISFATDITSLFPRYLTIFRCSILAGLLCWITNPWRIVTDAPTFYNFLGAYPCFLAPVATILATDFYLVKKGKVDVRQFYEPRGIYSYFYGFNLRAIGAWICAFAPNLPSFAHAVDPHNPNVQPFTYFFSWYFSTVTACAWYYLFNRLFPAHGALIEEAVYEVGTLEYSDSEAEAGGTEKDFSESDYDKNPSAVVAAV</sequence>
<comment type="caution">
    <text evidence="8">The sequence shown here is derived from an EMBL/GenBank/DDBJ whole genome shotgun (WGS) entry which is preliminary data.</text>
</comment>
<dbReference type="EC" id="3.2.1.78" evidence="8"/>
<dbReference type="Proteomes" id="UP000237144">
    <property type="component" value="Unassembled WGS sequence"/>
</dbReference>
<keyword evidence="4 7" id="KW-1133">Transmembrane helix</keyword>
<comment type="subcellular location">
    <subcellularLocation>
        <location evidence="1">Membrane</location>
        <topology evidence="1">Multi-pass membrane protein</topology>
    </subcellularLocation>
</comment>
<dbReference type="Pfam" id="PF02133">
    <property type="entry name" value="Transp_cyt_pur"/>
    <property type="match status" value="2"/>
</dbReference>
<dbReference type="GO" id="GO:0016985">
    <property type="term" value="F:mannan endo-1,4-beta-mannosidase activity"/>
    <property type="evidence" value="ECO:0007669"/>
    <property type="project" value="UniProtKB-EC"/>
</dbReference>
<organism evidence="8 9">
    <name type="scientific">Rhodotorula taiwanensis</name>
    <dbReference type="NCBI Taxonomy" id="741276"/>
    <lineage>
        <taxon>Eukaryota</taxon>
        <taxon>Fungi</taxon>
        <taxon>Dikarya</taxon>
        <taxon>Basidiomycota</taxon>
        <taxon>Pucciniomycotina</taxon>
        <taxon>Microbotryomycetes</taxon>
        <taxon>Sporidiobolales</taxon>
        <taxon>Sporidiobolaceae</taxon>
        <taxon>Rhodotorula</taxon>
    </lineage>
</organism>
<evidence type="ECO:0000256" key="6">
    <source>
        <dbReference type="SAM" id="MobiDB-lite"/>
    </source>
</evidence>
<feature type="region of interest" description="Disordered" evidence="6">
    <location>
        <begin position="530"/>
        <end position="556"/>
    </location>
</feature>
<keyword evidence="5 7" id="KW-0472">Membrane</keyword>
<feature type="transmembrane region" description="Helical" evidence="7">
    <location>
        <begin position="446"/>
        <end position="466"/>
    </location>
</feature>
<dbReference type="EMBL" id="PJQD01000022">
    <property type="protein sequence ID" value="POY74721.1"/>
    <property type="molecule type" value="Genomic_DNA"/>
</dbReference>
<evidence type="ECO:0000256" key="2">
    <source>
        <dbReference type="ARBA" id="ARBA00008974"/>
    </source>
</evidence>
<evidence type="ECO:0000256" key="1">
    <source>
        <dbReference type="ARBA" id="ARBA00004141"/>
    </source>
</evidence>
<dbReference type="GO" id="GO:0015205">
    <property type="term" value="F:nucleobase transmembrane transporter activity"/>
    <property type="evidence" value="ECO:0007669"/>
    <property type="project" value="TreeGrafter"/>
</dbReference>
<gene>
    <name evidence="8" type="ORF">BMF94_2197</name>
</gene>
<evidence type="ECO:0000256" key="7">
    <source>
        <dbReference type="SAM" id="Phobius"/>
    </source>
</evidence>
<evidence type="ECO:0000256" key="3">
    <source>
        <dbReference type="ARBA" id="ARBA00022692"/>
    </source>
</evidence>
<dbReference type="OrthoDB" id="2018619at2759"/>
<dbReference type="AlphaFoldDB" id="A0A2S5BDA4"/>
<name>A0A2S5BDA4_9BASI</name>
<feature type="transmembrane region" description="Helical" evidence="7">
    <location>
        <begin position="486"/>
        <end position="503"/>
    </location>
</feature>
<comment type="similarity">
    <text evidence="2">Belongs to the purine-cytosine permease (2.A.39) family.</text>
</comment>
<evidence type="ECO:0000313" key="8">
    <source>
        <dbReference type="EMBL" id="POY74721.1"/>
    </source>
</evidence>
<feature type="transmembrane region" description="Helical" evidence="7">
    <location>
        <begin position="129"/>
        <end position="149"/>
    </location>
</feature>
<protein>
    <submittedName>
        <fullName evidence="8">Putative Mannan endo-1,4-beta-mannosidase</fullName>
        <ecNumber evidence="8">3.2.1.78</ecNumber>
    </submittedName>
</protein>
<accession>A0A2S5BDA4</accession>
<feature type="transmembrane region" description="Helical" evidence="7">
    <location>
        <begin position="229"/>
        <end position="247"/>
    </location>
</feature>
<keyword evidence="3 7" id="KW-0812">Transmembrane</keyword>
<feature type="transmembrane region" description="Helical" evidence="7">
    <location>
        <begin position="369"/>
        <end position="391"/>
    </location>
</feature>
<reference evidence="8 9" key="1">
    <citation type="journal article" date="2018" name="Front. Microbiol.">
        <title>Prospects for Fungal Bioremediation of Acidic Radioactive Waste Sites: Characterization and Genome Sequence of Rhodotorula taiwanensis MD1149.</title>
        <authorList>
            <person name="Tkavc R."/>
            <person name="Matrosova V.Y."/>
            <person name="Grichenko O.E."/>
            <person name="Gostincar C."/>
            <person name="Volpe R.P."/>
            <person name="Klimenkova P."/>
            <person name="Gaidamakova E.K."/>
            <person name="Zhou C.E."/>
            <person name="Stewart B.J."/>
            <person name="Lyman M.G."/>
            <person name="Malfatti S.A."/>
            <person name="Rubinfeld B."/>
            <person name="Courtot M."/>
            <person name="Singh J."/>
            <person name="Dalgard C.L."/>
            <person name="Hamilton T."/>
            <person name="Frey K.G."/>
            <person name="Gunde-Cimerman N."/>
            <person name="Dugan L."/>
            <person name="Daly M.J."/>
        </authorList>
    </citation>
    <scope>NUCLEOTIDE SEQUENCE [LARGE SCALE GENOMIC DNA]</scope>
    <source>
        <strain evidence="8 9">MD1149</strain>
    </source>
</reference>
<keyword evidence="8" id="KW-0378">Hydrolase</keyword>
<dbReference type="Gene3D" id="1.10.4160.10">
    <property type="entry name" value="Hydantoin permease"/>
    <property type="match status" value="3"/>
</dbReference>
<dbReference type="InterPro" id="IPR045225">
    <property type="entry name" value="Uracil/uridine/allantoin_perm"/>
</dbReference>
<proteinExistence type="inferred from homology"/>
<feature type="compositionally biased region" description="Basic and acidic residues" evidence="6">
    <location>
        <begin position="535"/>
        <end position="547"/>
    </location>
</feature>
<evidence type="ECO:0000256" key="4">
    <source>
        <dbReference type="ARBA" id="ARBA00022989"/>
    </source>
</evidence>
<dbReference type="InterPro" id="IPR001248">
    <property type="entry name" value="Pur-cyt_permease"/>
</dbReference>
<evidence type="ECO:0000256" key="5">
    <source>
        <dbReference type="ARBA" id="ARBA00023136"/>
    </source>
</evidence>
<keyword evidence="9" id="KW-1185">Reference proteome</keyword>
<dbReference type="GO" id="GO:0005886">
    <property type="term" value="C:plasma membrane"/>
    <property type="evidence" value="ECO:0007669"/>
    <property type="project" value="TreeGrafter"/>
</dbReference>
<feature type="transmembrane region" description="Helical" evidence="7">
    <location>
        <begin position="337"/>
        <end position="357"/>
    </location>
</feature>
<evidence type="ECO:0000313" key="9">
    <source>
        <dbReference type="Proteomes" id="UP000237144"/>
    </source>
</evidence>
<feature type="transmembrane region" description="Helical" evidence="7">
    <location>
        <begin position="403"/>
        <end position="426"/>
    </location>
</feature>
<dbReference type="PANTHER" id="PTHR30618:SF0">
    <property type="entry name" value="PURINE-URACIL PERMEASE NCS1"/>
    <property type="match status" value="1"/>
</dbReference>
<keyword evidence="8" id="KW-0326">Glycosidase</keyword>